<feature type="transmembrane region" description="Helical" evidence="1">
    <location>
        <begin position="77"/>
        <end position="97"/>
    </location>
</feature>
<accession>A0ABT2ES52</accession>
<proteinExistence type="predicted"/>
<feature type="domain" description="Putative zinc-finger" evidence="2">
    <location>
        <begin position="3"/>
        <end position="37"/>
    </location>
</feature>
<dbReference type="Gene3D" id="1.10.10.1320">
    <property type="entry name" value="Anti-sigma factor, zinc-finger domain"/>
    <property type="match status" value="1"/>
</dbReference>
<sequence length="296" mass="33503">MTCQQVRRNLLTWVEGEMDESQWLKLAQHLETCERCRAEAQQWQRLIATLRAIAQSDGIPPVPPRLWHRLAVRRRKLPAIVSLFMTACTAFLLGWSVRGIAMPSDPPKTTTVMGRGVRDEGRERMGVQECKHASVQESKRTSERGFGLSLWTDTALPSQPSSPLHVRFVSVSTGDDFDRLSPSPLSRMRFESPLALNGATAIALNTWRERSFHPSSLPLRFTVNFPTEEFDLDNLGTVWQEESINPAADASGYLIFVQVTDLKEQVVRTVLVDRREPSHVVAEWSEQRLESESATH</sequence>
<reference evidence="3 4" key="1">
    <citation type="submission" date="2022-08" db="EMBL/GenBank/DDBJ databases">
        <title>Bacterial and archaeal communities from various locations to study Microbial Dark Matter (Phase II).</title>
        <authorList>
            <person name="Stepanauskas R."/>
        </authorList>
    </citation>
    <scope>NUCLEOTIDE SEQUENCE [LARGE SCALE GENOMIC DNA]</scope>
    <source>
        <strain evidence="3 4">PD1</strain>
    </source>
</reference>
<organism evidence="3 4">
    <name type="scientific">Candidatus Fervidibacter sacchari</name>
    <dbReference type="NCBI Taxonomy" id="1448929"/>
    <lineage>
        <taxon>Bacteria</taxon>
        <taxon>Candidatus Fervidibacterota</taxon>
        <taxon>Candidatus Fervidibacter</taxon>
    </lineage>
</organism>
<dbReference type="EMBL" id="JANUCP010000007">
    <property type="protein sequence ID" value="MCS3920794.1"/>
    <property type="molecule type" value="Genomic_DNA"/>
</dbReference>
<dbReference type="InterPro" id="IPR041916">
    <property type="entry name" value="Anti_sigma_zinc_sf"/>
</dbReference>
<evidence type="ECO:0000313" key="4">
    <source>
        <dbReference type="Proteomes" id="UP001204798"/>
    </source>
</evidence>
<keyword evidence="1" id="KW-1133">Transmembrane helix</keyword>
<dbReference type="RefSeq" id="WP_259100946.1">
    <property type="nucleotide sequence ID" value="NZ_CP130454.1"/>
</dbReference>
<evidence type="ECO:0000256" key="1">
    <source>
        <dbReference type="SAM" id="Phobius"/>
    </source>
</evidence>
<keyword evidence="4" id="KW-1185">Reference proteome</keyword>
<keyword evidence="1" id="KW-0472">Membrane</keyword>
<comment type="caution">
    <text evidence="3">The sequence shown here is derived from an EMBL/GenBank/DDBJ whole genome shotgun (WGS) entry which is preliminary data.</text>
</comment>
<evidence type="ECO:0000313" key="3">
    <source>
        <dbReference type="EMBL" id="MCS3920794.1"/>
    </source>
</evidence>
<name>A0ABT2ES52_9BACT</name>
<dbReference type="Pfam" id="PF13490">
    <property type="entry name" value="zf-HC2"/>
    <property type="match status" value="1"/>
</dbReference>
<gene>
    <name evidence="3" type="ORF">M2350_003231</name>
</gene>
<keyword evidence="1" id="KW-0812">Transmembrane</keyword>
<dbReference type="InterPro" id="IPR027383">
    <property type="entry name" value="Znf_put"/>
</dbReference>
<protein>
    <recommendedName>
        <fullName evidence="2">Putative zinc-finger domain-containing protein</fullName>
    </recommendedName>
</protein>
<dbReference type="Proteomes" id="UP001204798">
    <property type="component" value="Unassembled WGS sequence"/>
</dbReference>
<evidence type="ECO:0000259" key="2">
    <source>
        <dbReference type="Pfam" id="PF13490"/>
    </source>
</evidence>